<feature type="compositionally biased region" description="Low complexity" evidence="1">
    <location>
        <begin position="103"/>
        <end position="124"/>
    </location>
</feature>
<evidence type="ECO:0000313" key="3">
    <source>
        <dbReference type="EMBL" id="SES18382.1"/>
    </source>
</evidence>
<dbReference type="AlphaFoldDB" id="A0A1H9V9K5"/>
<sequence length="247" mass="27263">MNQFENDRIGRREVRKKKRINTFLNISIGIVAVIIVFISGTLFFGLGGNDEAAPNNNNDNDTAEENNEGAGGINENTNISDDETEQNNDADNELDGNLGDTVNDANNNNENNGNESNNNNQNNDSNDENESNENNSNNEESGPADEDEWGPIGTAQEEPFELTQEKFSRDHVNWEEMERALEYATGISQSEMTVWRIENAGGENTVVGTVSDDENTSTPYQVELSWVEGEGWEPASMEQLSSNPYGG</sequence>
<gene>
    <name evidence="3" type="ORF">SAMN05444126_11910</name>
</gene>
<comment type="caution">
    <text evidence="3">The sequence shown here is derived from an EMBL/GenBank/DDBJ whole genome shotgun (WGS) entry which is preliminary data.</text>
</comment>
<feature type="compositionally biased region" description="Acidic residues" evidence="1">
    <location>
        <begin position="80"/>
        <end position="94"/>
    </location>
</feature>
<dbReference type="Pfam" id="PF07423">
    <property type="entry name" value="DUF1510"/>
    <property type="match status" value="1"/>
</dbReference>
<accession>A0A1H9V9K5</accession>
<keyword evidence="4" id="KW-1185">Reference proteome</keyword>
<evidence type="ECO:0000256" key="1">
    <source>
        <dbReference type="SAM" id="MobiDB-lite"/>
    </source>
</evidence>
<protein>
    <recommendedName>
        <fullName evidence="2">DUF1510 domain-containing protein</fullName>
    </recommendedName>
</protein>
<evidence type="ECO:0000313" key="4">
    <source>
        <dbReference type="Proteomes" id="UP000199318"/>
    </source>
</evidence>
<feature type="region of interest" description="Disordered" evidence="1">
    <location>
        <begin position="54"/>
        <end position="152"/>
    </location>
</feature>
<name>A0A1H9V9K5_9BACI</name>
<feature type="domain" description="DUF1510" evidence="2">
    <location>
        <begin position="146"/>
        <end position="240"/>
    </location>
</feature>
<evidence type="ECO:0000259" key="2">
    <source>
        <dbReference type="Pfam" id="PF07423"/>
    </source>
</evidence>
<feature type="compositionally biased region" description="Low complexity" evidence="1">
    <location>
        <begin position="132"/>
        <end position="141"/>
    </location>
</feature>
<dbReference type="STRING" id="1464123.SAMN05444126_11910"/>
<dbReference type="OrthoDB" id="2168558at2"/>
<proteinExistence type="predicted"/>
<dbReference type="Proteomes" id="UP000199318">
    <property type="component" value="Unassembled WGS sequence"/>
</dbReference>
<dbReference type="RefSeq" id="WP_093073585.1">
    <property type="nucleotide sequence ID" value="NZ_FOGV01000019.1"/>
</dbReference>
<dbReference type="InterPro" id="IPR009988">
    <property type="entry name" value="DUF1510"/>
</dbReference>
<organism evidence="3 4">
    <name type="scientific">Salisediminibacterium halotolerans</name>
    <dbReference type="NCBI Taxonomy" id="517425"/>
    <lineage>
        <taxon>Bacteria</taxon>
        <taxon>Bacillati</taxon>
        <taxon>Bacillota</taxon>
        <taxon>Bacilli</taxon>
        <taxon>Bacillales</taxon>
        <taxon>Bacillaceae</taxon>
        <taxon>Salisediminibacterium</taxon>
    </lineage>
</organism>
<dbReference type="EMBL" id="FOGV01000019">
    <property type="protein sequence ID" value="SES18382.1"/>
    <property type="molecule type" value="Genomic_DNA"/>
</dbReference>
<reference evidence="4" key="1">
    <citation type="submission" date="2016-10" db="EMBL/GenBank/DDBJ databases">
        <authorList>
            <person name="de Groot N.N."/>
        </authorList>
    </citation>
    <scope>NUCLEOTIDE SEQUENCE [LARGE SCALE GENOMIC DNA]</scope>
    <source>
        <strain evidence="4">10nlg</strain>
    </source>
</reference>